<dbReference type="AlphaFoldDB" id="A0A2P2NHT9"/>
<organism evidence="1">
    <name type="scientific">Rhizophora mucronata</name>
    <name type="common">Asiatic mangrove</name>
    <dbReference type="NCBI Taxonomy" id="61149"/>
    <lineage>
        <taxon>Eukaryota</taxon>
        <taxon>Viridiplantae</taxon>
        <taxon>Streptophyta</taxon>
        <taxon>Embryophyta</taxon>
        <taxon>Tracheophyta</taxon>
        <taxon>Spermatophyta</taxon>
        <taxon>Magnoliopsida</taxon>
        <taxon>eudicotyledons</taxon>
        <taxon>Gunneridae</taxon>
        <taxon>Pentapetalae</taxon>
        <taxon>rosids</taxon>
        <taxon>fabids</taxon>
        <taxon>Malpighiales</taxon>
        <taxon>Rhizophoraceae</taxon>
        <taxon>Rhizophora</taxon>
    </lineage>
</organism>
<reference evidence="1" key="1">
    <citation type="submission" date="2018-02" db="EMBL/GenBank/DDBJ databases">
        <title>Rhizophora mucronata_Transcriptome.</title>
        <authorList>
            <person name="Meera S.P."/>
            <person name="Sreeshan A."/>
            <person name="Augustine A."/>
        </authorList>
    </citation>
    <scope>NUCLEOTIDE SEQUENCE</scope>
    <source>
        <tissue evidence="1">Leaf</tissue>
    </source>
</reference>
<dbReference type="EMBL" id="GGEC01061552">
    <property type="protein sequence ID" value="MBX42036.1"/>
    <property type="molecule type" value="Transcribed_RNA"/>
</dbReference>
<protein>
    <submittedName>
        <fullName evidence="1">Uncharacterized protein</fullName>
    </submittedName>
</protein>
<proteinExistence type="predicted"/>
<sequence>MLLLVNYLPRNDEEIQFSLSSLHYLVGGTVHHPPLCHCSLRY</sequence>
<evidence type="ECO:0000313" key="1">
    <source>
        <dbReference type="EMBL" id="MBX42036.1"/>
    </source>
</evidence>
<name>A0A2P2NHT9_RHIMU</name>
<accession>A0A2P2NHT9</accession>